<reference evidence="1 2" key="1">
    <citation type="submission" date="2016-07" db="EMBL/GenBank/DDBJ databases">
        <title>Pervasive Adenine N6-methylation of Active Genes in Fungi.</title>
        <authorList>
            <consortium name="DOE Joint Genome Institute"/>
            <person name="Mondo S.J."/>
            <person name="Dannebaum R.O."/>
            <person name="Kuo R.C."/>
            <person name="Labutti K."/>
            <person name="Haridas S."/>
            <person name="Kuo A."/>
            <person name="Salamov A."/>
            <person name="Ahrendt S.R."/>
            <person name="Lipzen A."/>
            <person name="Sullivan W."/>
            <person name="Andreopoulos W.B."/>
            <person name="Clum A."/>
            <person name="Lindquist E."/>
            <person name="Daum C."/>
            <person name="Ramamoorthy G.K."/>
            <person name="Gryganskyi A."/>
            <person name="Culley D."/>
            <person name="Magnuson J.K."/>
            <person name="James T.Y."/>
            <person name="O'Malley M.A."/>
            <person name="Stajich J.E."/>
            <person name="Spatafora J.W."/>
            <person name="Visel A."/>
            <person name="Grigoriev I.V."/>
        </authorList>
    </citation>
    <scope>NUCLEOTIDE SEQUENCE [LARGE SCALE GENOMIC DNA]</scope>
    <source>
        <strain evidence="1 2">NRRL 3116</strain>
    </source>
</reference>
<evidence type="ECO:0000313" key="1">
    <source>
        <dbReference type="EMBL" id="ORZ27406.1"/>
    </source>
</evidence>
<protein>
    <submittedName>
        <fullName evidence="1">Uncharacterized protein</fullName>
    </submittedName>
</protein>
<dbReference type="InParanoid" id="A0A1Y2GYQ6"/>
<evidence type="ECO:0000313" key="2">
    <source>
        <dbReference type="Proteomes" id="UP000193648"/>
    </source>
</evidence>
<accession>A0A1Y2GYQ6</accession>
<comment type="caution">
    <text evidence="1">The sequence shown here is derived from an EMBL/GenBank/DDBJ whole genome shotgun (WGS) entry which is preliminary data.</text>
</comment>
<gene>
    <name evidence="1" type="ORF">BCR41DRAFT_392732</name>
</gene>
<dbReference type="EMBL" id="MCFF01000004">
    <property type="protein sequence ID" value="ORZ27406.1"/>
    <property type="molecule type" value="Genomic_DNA"/>
</dbReference>
<sequence>MKEKEPTIKLIQDIKEGLERIKVFLDQSLKWVDDYLNKSVVSHYAITTSELKAPTTDFLGIVAHFFKEELPGLYKVVDQIRDLMTCYEHTFEVFVGEAETILSLQGLTNMAQSLQRAHEEAANGYTAICHKAKELMDKYEAASRGYTATHKLFKLASFGLTICSCATVLRLALPERAANMLIGSTVVLSAGVGRQFCELKAEVCQTKATAYDQEVTKLQKLIDNNKEFEKPISAISEESDACMVSLAELRHLSKPLIGEKYEEGDKKEEYEAAKSKAKAIKQLCDSIRCHPYQISKLKMTAEFKMKQIAEAASVAI</sequence>
<dbReference type="GeneID" id="33570332"/>
<dbReference type="Proteomes" id="UP000193648">
    <property type="component" value="Unassembled WGS sequence"/>
</dbReference>
<keyword evidence="2" id="KW-1185">Reference proteome</keyword>
<organism evidence="1 2">
    <name type="scientific">Lobosporangium transversale</name>
    <dbReference type="NCBI Taxonomy" id="64571"/>
    <lineage>
        <taxon>Eukaryota</taxon>
        <taxon>Fungi</taxon>
        <taxon>Fungi incertae sedis</taxon>
        <taxon>Mucoromycota</taxon>
        <taxon>Mortierellomycotina</taxon>
        <taxon>Mortierellomycetes</taxon>
        <taxon>Mortierellales</taxon>
        <taxon>Mortierellaceae</taxon>
        <taxon>Lobosporangium</taxon>
    </lineage>
</organism>
<dbReference type="RefSeq" id="XP_021885133.1">
    <property type="nucleotide sequence ID" value="XM_022028489.1"/>
</dbReference>
<name>A0A1Y2GYQ6_9FUNG</name>
<dbReference type="OrthoDB" id="2446973at2759"/>
<proteinExistence type="predicted"/>
<dbReference type="AlphaFoldDB" id="A0A1Y2GYQ6"/>